<dbReference type="Proteomes" id="UP001590950">
    <property type="component" value="Unassembled WGS sequence"/>
</dbReference>
<feature type="region of interest" description="Disordered" evidence="1">
    <location>
        <begin position="130"/>
        <end position="229"/>
    </location>
</feature>
<protein>
    <submittedName>
        <fullName evidence="2">Uncharacterized protein</fullName>
    </submittedName>
</protein>
<comment type="caution">
    <text evidence="2">The sequence shown here is derived from an EMBL/GenBank/DDBJ whole genome shotgun (WGS) entry which is preliminary data.</text>
</comment>
<reference evidence="2 3" key="1">
    <citation type="submission" date="2024-09" db="EMBL/GenBank/DDBJ databases">
        <title>Rethinking Asexuality: The Enigmatic Case of Functional Sexual Genes in Lepraria (Stereocaulaceae).</title>
        <authorList>
            <person name="Doellman M."/>
            <person name="Sun Y."/>
            <person name="Barcenas-Pena A."/>
            <person name="Lumbsch H.T."/>
            <person name="Grewe F."/>
        </authorList>
    </citation>
    <scope>NUCLEOTIDE SEQUENCE [LARGE SCALE GENOMIC DNA]</scope>
    <source>
        <strain evidence="2 3">Mercado 3170</strain>
    </source>
</reference>
<organism evidence="2 3">
    <name type="scientific">Stereocaulon virgatum</name>
    <dbReference type="NCBI Taxonomy" id="373712"/>
    <lineage>
        <taxon>Eukaryota</taxon>
        <taxon>Fungi</taxon>
        <taxon>Dikarya</taxon>
        <taxon>Ascomycota</taxon>
        <taxon>Pezizomycotina</taxon>
        <taxon>Lecanoromycetes</taxon>
        <taxon>OSLEUM clade</taxon>
        <taxon>Lecanoromycetidae</taxon>
        <taxon>Lecanorales</taxon>
        <taxon>Lecanorineae</taxon>
        <taxon>Stereocaulaceae</taxon>
        <taxon>Stereocaulon</taxon>
    </lineage>
</organism>
<accession>A0ABR4AMJ0</accession>
<proteinExistence type="predicted"/>
<name>A0ABR4AMJ0_9LECA</name>
<evidence type="ECO:0000313" key="3">
    <source>
        <dbReference type="Proteomes" id="UP001590950"/>
    </source>
</evidence>
<sequence length="229" mass="25951">MPSAAAPRTSSARQVGFAPIPATYSRLPHDDELYVMKAFARHASRCSDCAHPYEVHKNGGSLCPKGHQRAIDVAQYVMQKAGKAYSVVDLDGNRRVQMEIPADCAAVRELLKAMERGLRLRRKTPVVSYDETYPVPPRVSSHPAVERDTRPREPRYISKPQLETSEPPPSLTRKASVREKPYYGGRGSLYESDMKEREQRHRQRQRQSTYYSVGSRGALPVPAKDDYYF</sequence>
<feature type="compositionally biased region" description="Basic and acidic residues" evidence="1">
    <location>
        <begin position="144"/>
        <end position="156"/>
    </location>
</feature>
<gene>
    <name evidence="2" type="ORF">N7G274_002437</name>
</gene>
<evidence type="ECO:0000313" key="2">
    <source>
        <dbReference type="EMBL" id="KAL2044663.1"/>
    </source>
</evidence>
<keyword evidence="3" id="KW-1185">Reference proteome</keyword>
<dbReference type="EMBL" id="JBEFKJ010000008">
    <property type="protein sequence ID" value="KAL2044663.1"/>
    <property type="molecule type" value="Genomic_DNA"/>
</dbReference>
<evidence type="ECO:0000256" key="1">
    <source>
        <dbReference type="SAM" id="MobiDB-lite"/>
    </source>
</evidence>